<dbReference type="SMART" id="SM00470">
    <property type="entry name" value="ParB"/>
    <property type="match status" value="1"/>
</dbReference>
<proteinExistence type="inferred from homology"/>
<accession>A0ABS4E437</accession>
<dbReference type="Proteomes" id="UP000759443">
    <property type="component" value="Unassembled WGS sequence"/>
</dbReference>
<feature type="domain" description="ParB-like N-terminal" evidence="2">
    <location>
        <begin position="5"/>
        <end position="96"/>
    </location>
</feature>
<dbReference type="InterPro" id="IPR050336">
    <property type="entry name" value="Chromosome_partition/occlusion"/>
</dbReference>
<dbReference type="InterPro" id="IPR003115">
    <property type="entry name" value="ParB_N"/>
</dbReference>
<protein>
    <submittedName>
        <fullName evidence="3">ParB family chromosome partitioning protein</fullName>
    </submittedName>
</protein>
<organism evidence="3 4">
    <name type="scientific">Rhizobium halophytocola</name>
    <dbReference type="NCBI Taxonomy" id="735519"/>
    <lineage>
        <taxon>Bacteria</taxon>
        <taxon>Pseudomonadati</taxon>
        <taxon>Pseudomonadota</taxon>
        <taxon>Alphaproteobacteria</taxon>
        <taxon>Hyphomicrobiales</taxon>
        <taxon>Rhizobiaceae</taxon>
        <taxon>Rhizobium/Agrobacterium group</taxon>
        <taxon>Rhizobium</taxon>
    </lineage>
</organism>
<evidence type="ECO:0000256" key="1">
    <source>
        <dbReference type="ARBA" id="ARBA00006295"/>
    </source>
</evidence>
<dbReference type="Gene3D" id="3.90.1530.30">
    <property type="match status" value="1"/>
</dbReference>
<evidence type="ECO:0000313" key="4">
    <source>
        <dbReference type="Proteomes" id="UP000759443"/>
    </source>
</evidence>
<dbReference type="InterPro" id="IPR004437">
    <property type="entry name" value="ParB/RepB/Spo0J"/>
</dbReference>
<dbReference type="CDD" id="cd16409">
    <property type="entry name" value="ParB_N_like"/>
    <property type="match status" value="1"/>
</dbReference>
<evidence type="ECO:0000313" key="3">
    <source>
        <dbReference type="EMBL" id="MBP1852717.1"/>
    </source>
</evidence>
<dbReference type="PANTHER" id="PTHR33375:SF1">
    <property type="entry name" value="CHROMOSOME-PARTITIONING PROTEIN PARB-RELATED"/>
    <property type="match status" value="1"/>
</dbReference>
<keyword evidence="4" id="KW-1185">Reference proteome</keyword>
<dbReference type="RefSeq" id="WP_209947789.1">
    <property type="nucleotide sequence ID" value="NZ_JAGGJU010000012.1"/>
</dbReference>
<gene>
    <name evidence="3" type="ORF">J2Z17_004175</name>
</gene>
<reference evidence="3 4" key="1">
    <citation type="submission" date="2021-03" db="EMBL/GenBank/DDBJ databases">
        <title>Genomic Encyclopedia of Type Strains, Phase IV (KMG-IV): sequencing the most valuable type-strain genomes for metagenomic binning, comparative biology and taxonomic classification.</title>
        <authorList>
            <person name="Goeker M."/>
        </authorList>
    </citation>
    <scope>NUCLEOTIDE SEQUENCE [LARGE SCALE GENOMIC DNA]</scope>
    <source>
        <strain evidence="3 4">DSM 21600</strain>
    </source>
</reference>
<dbReference type="InterPro" id="IPR036086">
    <property type="entry name" value="ParB/Sulfiredoxin_sf"/>
</dbReference>
<dbReference type="Pfam" id="PF02195">
    <property type="entry name" value="ParB_N"/>
    <property type="match status" value="1"/>
</dbReference>
<name>A0ABS4E437_9HYPH</name>
<dbReference type="NCBIfam" id="TIGR00180">
    <property type="entry name" value="parB_part"/>
    <property type="match status" value="1"/>
</dbReference>
<comment type="similarity">
    <text evidence="1">Belongs to the ParB family.</text>
</comment>
<dbReference type="EMBL" id="JAGGJU010000012">
    <property type="protein sequence ID" value="MBP1852717.1"/>
    <property type="molecule type" value="Genomic_DNA"/>
</dbReference>
<comment type="caution">
    <text evidence="3">The sequence shown here is derived from an EMBL/GenBank/DDBJ whole genome shotgun (WGS) entry which is preliminary data.</text>
</comment>
<sequence>MASFKTIRLSDIAVPPRLRDVEEEHAIAIAQSIVEHGLINPITVRATPAAKSGKYTLVAGAHRLRAFQLNDEDEIDAIVVEADKLEAQLVEITENLFRNELSVIDRATFVSAYREIWEQRHGKVAPGRPGNSANLSQLFQTETAGFASHVAERMGLSRRAIFRLGKIAKLHADVRSALRGTPTADNQSQLLKIAKLEPQRQRELATAIGLMDHDVERAWSELAAVRPKSQPDEDTRQKAVLLKLQAAWDEASEETREEFLSLIGQVPDTLLADLRREVVQ</sequence>
<evidence type="ECO:0000259" key="2">
    <source>
        <dbReference type="SMART" id="SM00470"/>
    </source>
</evidence>
<dbReference type="SUPFAM" id="SSF110849">
    <property type="entry name" value="ParB/Sulfiredoxin"/>
    <property type="match status" value="1"/>
</dbReference>
<dbReference type="PANTHER" id="PTHR33375">
    <property type="entry name" value="CHROMOSOME-PARTITIONING PROTEIN PARB-RELATED"/>
    <property type="match status" value="1"/>
</dbReference>
<dbReference type="Gene3D" id="1.10.10.2830">
    <property type="match status" value="1"/>
</dbReference>
<dbReference type="SUPFAM" id="SSF109709">
    <property type="entry name" value="KorB DNA-binding domain-like"/>
    <property type="match status" value="1"/>
</dbReference>